<evidence type="ECO:0008006" key="4">
    <source>
        <dbReference type="Google" id="ProtNLM"/>
    </source>
</evidence>
<feature type="transmembrane region" description="Helical" evidence="1">
    <location>
        <begin position="26"/>
        <end position="43"/>
    </location>
</feature>
<dbReference type="NCBIfam" id="NF033488">
    <property type="entry name" value="lmo0937_fam_TM"/>
    <property type="match status" value="1"/>
</dbReference>
<keyword evidence="1" id="KW-0812">Transmembrane</keyword>
<evidence type="ECO:0000313" key="3">
    <source>
        <dbReference type="Proteomes" id="UP000184128"/>
    </source>
</evidence>
<protein>
    <recommendedName>
        <fullName evidence="4">Lmo0937 family membrane protein</fullName>
    </recommendedName>
</protein>
<dbReference type="Proteomes" id="UP000184128">
    <property type="component" value="Unassembled WGS sequence"/>
</dbReference>
<dbReference type="AlphaFoldDB" id="A0A1M4YXI0"/>
<keyword evidence="1" id="KW-1133">Transmembrane helix</keyword>
<dbReference type="RefSeq" id="WP_143274311.1">
    <property type="nucleotide sequence ID" value="NZ_FQUF01000032.1"/>
</dbReference>
<sequence length="48" mass="5326">MLWTLIGLLLLFWVLGLVFQVGGAVVHVLLVIAIGLFIFNMITGRNSR</sequence>
<dbReference type="InterPro" id="IPR043727">
    <property type="entry name" value="Lmo0937-like"/>
</dbReference>
<organism evidence="2 3">
    <name type="scientific">Atopostipes suicloacalis DSM 15692</name>
    <dbReference type="NCBI Taxonomy" id="1121025"/>
    <lineage>
        <taxon>Bacteria</taxon>
        <taxon>Bacillati</taxon>
        <taxon>Bacillota</taxon>
        <taxon>Bacilli</taxon>
        <taxon>Lactobacillales</taxon>
        <taxon>Carnobacteriaceae</taxon>
        <taxon>Atopostipes</taxon>
    </lineage>
</organism>
<accession>A0A1M4YXI0</accession>
<gene>
    <name evidence="2" type="ORF">SAMN02745249_01824</name>
</gene>
<keyword evidence="1" id="KW-0472">Membrane</keyword>
<dbReference type="Pfam" id="PF18919">
    <property type="entry name" value="DUF5670"/>
    <property type="match status" value="1"/>
</dbReference>
<reference evidence="2 3" key="1">
    <citation type="submission" date="2016-11" db="EMBL/GenBank/DDBJ databases">
        <authorList>
            <person name="Jaros S."/>
            <person name="Januszkiewicz K."/>
            <person name="Wedrychowicz H."/>
        </authorList>
    </citation>
    <scope>NUCLEOTIDE SEQUENCE [LARGE SCALE GENOMIC DNA]</scope>
    <source>
        <strain evidence="2 3">DSM 15692</strain>
    </source>
</reference>
<keyword evidence="3" id="KW-1185">Reference proteome</keyword>
<dbReference type="STRING" id="1121025.SAMN02745249_01824"/>
<evidence type="ECO:0000313" key="2">
    <source>
        <dbReference type="EMBL" id="SHF10418.1"/>
    </source>
</evidence>
<dbReference type="EMBL" id="FQUF01000032">
    <property type="protein sequence ID" value="SHF10418.1"/>
    <property type="molecule type" value="Genomic_DNA"/>
</dbReference>
<proteinExistence type="predicted"/>
<name>A0A1M4YXI0_9LACT</name>
<evidence type="ECO:0000256" key="1">
    <source>
        <dbReference type="SAM" id="Phobius"/>
    </source>
</evidence>